<evidence type="ECO:0000313" key="2">
    <source>
        <dbReference type="WBParaSite" id="PS1159_v2.g12206.t1"/>
    </source>
</evidence>
<name>A0AC35F1K7_9BILA</name>
<evidence type="ECO:0000313" key="1">
    <source>
        <dbReference type="Proteomes" id="UP000887580"/>
    </source>
</evidence>
<accession>A0AC35F1K7</accession>
<organism evidence="1 2">
    <name type="scientific">Panagrolaimus sp. PS1159</name>
    <dbReference type="NCBI Taxonomy" id="55785"/>
    <lineage>
        <taxon>Eukaryota</taxon>
        <taxon>Metazoa</taxon>
        <taxon>Ecdysozoa</taxon>
        <taxon>Nematoda</taxon>
        <taxon>Chromadorea</taxon>
        <taxon>Rhabditida</taxon>
        <taxon>Tylenchina</taxon>
        <taxon>Panagrolaimomorpha</taxon>
        <taxon>Panagrolaimoidea</taxon>
        <taxon>Panagrolaimidae</taxon>
        <taxon>Panagrolaimus</taxon>
    </lineage>
</organism>
<dbReference type="WBParaSite" id="PS1159_v2.g12206.t1">
    <property type="protein sequence ID" value="PS1159_v2.g12206.t1"/>
    <property type="gene ID" value="PS1159_v2.g12206"/>
</dbReference>
<reference evidence="2" key="1">
    <citation type="submission" date="2022-11" db="UniProtKB">
        <authorList>
            <consortium name="WormBaseParasite"/>
        </authorList>
    </citation>
    <scope>IDENTIFICATION</scope>
</reference>
<dbReference type="Proteomes" id="UP000887580">
    <property type="component" value="Unplaced"/>
</dbReference>
<proteinExistence type="predicted"/>
<protein>
    <submittedName>
        <fullName evidence="2">Ovule protein</fullName>
    </submittedName>
</protein>
<sequence length="81" mass="9349">MEDFQLSTNPSRLSQSMPSSSGFLDSTFARHDPINTTFLQQNPVREPKESIFLQSQAIRTTSVRQYPIRESKKVSTFLQHF</sequence>